<organism evidence="1 2">
    <name type="scientific">Ditylenchus destructor</name>
    <dbReference type="NCBI Taxonomy" id="166010"/>
    <lineage>
        <taxon>Eukaryota</taxon>
        <taxon>Metazoa</taxon>
        <taxon>Ecdysozoa</taxon>
        <taxon>Nematoda</taxon>
        <taxon>Chromadorea</taxon>
        <taxon>Rhabditida</taxon>
        <taxon>Tylenchina</taxon>
        <taxon>Tylenchomorpha</taxon>
        <taxon>Sphaerularioidea</taxon>
        <taxon>Anguinidae</taxon>
        <taxon>Anguininae</taxon>
        <taxon>Ditylenchus</taxon>
    </lineage>
</organism>
<evidence type="ECO:0000313" key="2">
    <source>
        <dbReference type="Proteomes" id="UP001201812"/>
    </source>
</evidence>
<proteinExistence type="predicted"/>
<sequence>MSQEKRVKPWNEDEWCLLAHTCSEPTTQLRSVSFAGLVLRIAHKNITPRRVYPTVCGSDTHFPFSTSSKSGRRNFAGRLPGMRSNALFGSPGPTEPGLRSKKGLGRVKFLTGKEDTT</sequence>
<dbReference type="Proteomes" id="UP001201812">
    <property type="component" value="Unassembled WGS sequence"/>
</dbReference>
<dbReference type="EMBL" id="JAKKPZ010000064">
    <property type="protein sequence ID" value="KAI1704716.1"/>
    <property type="molecule type" value="Genomic_DNA"/>
</dbReference>
<evidence type="ECO:0000313" key="1">
    <source>
        <dbReference type="EMBL" id="KAI1704716.1"/>
    </source>
</evidence>
<gene>
    <name evidence="1" type="ORF">DdX_14072</name>
</gene>
<name>A0AAD4MSU1_9BILA</name>
<accession>A0AAD4MSU1</accession>
<dbReference type="AlphaFoldDB" id="A0AAD4MSU1"/>
<keyword evidence="2" id="KW-1185">Reference proteome</keyword>
<reference evidence="1" key="1">
    <citation type="submission" date="2022-01" db="EMBL/GenBank/DDBJ databases">
        <title>Genome Sequence Resource for Two Populations of Ditylenchus destructor, the Migratory Endoparasitic Phytonematode.</title>
        <authorList>
            <person name="Zhang H."/>
            <person name="Lin R."/>
            <person name="Xie B."/>
        </authorList>
    </citation>
    <scope>NUCLEOTIDE SEQUENCE</scope>
    <source>
        <strain evidence="1">BazhouSP</strain>
    </source>
</reference>
<comment type="caution">
    <text evidence="1">The sequence shown here is derived from an EMBL/GenBank/DDBJ whole genome shotgun (WGS) entry which is preliminary data.</text>
</comment>
<protein>
    <submittedName>
        <fullName evidence="1">Uncharacterized protein</fullName>
    </submittedName>
</protein>